<dbReference type="GO" id="GO:0043565">
    <property type="term" value="F:sequence-specific DNA binding"/>
    <property type="evidence" value="ECO:0007669"/>
    <property type="project" value="InterPro"/>
</dbReference>
<keyword evidence="9" id="KW-1185">Reference proteome</keyword>
<evidence type="ECO:0000256" key="4">
    <source>
        <dbReference type="ARBA" id="ARBA00023163"/>
    </source>
</evidence>
<dbReference type="Gene3D" id="2.20.25.80">
    <property type="entry name" value="WRKY domain"/>
    <property type="match status" value="1"/>
</dbReference>
<evidence type="ECO:0000256" key="3">
    <source>
        <dbReference type="ARBA" id="ARBA00023125"/>
    </source>
</evidence>
<keyword evidence="5" id="KW-0539">Nucleus</keyword>
<dbReference type="SUPFAM" id="SSF118290">
    <property type="entry name" value="WRKY DNA-binding domain"/>
    <property type="match status" value="1"/>
</dbReference>
<keyword evidence="3" id="KW-0238">DNA-binding</keyword>
<evidence type="ECO:0000256" key="5">
    <source>
        <dbReference type="ARBA" id="ARBA00023242"/>
    </source>
</evidence>
<feature type="domain" description="WRKY" evidence="7">
    <location>
        <begin position="147"/>
        <end position="206"/>
    </location>
</feature>
<sequence>MFMEDGQQPPQEPAAAAPPPPLPNINIPYLFSTPSFHESSIDPSLLNQPVQNPQIVPHDFDWAAILSSTTSSIHNNIIGGSEDYDHQQITKPISPSLQPLAPSMNIMSELGNSNYINRVHKVGRVGKSKKYVPPRIAFHTRSSEDILDDGYKWRKYGQKAVKNSAHPRSYYRCTHHTCNVKKQIQRLSKDTSVVVTTYEGIHNHPCEKLMETLSPLLKQLQFLSRF</sequence>
<gene>
    <name evidence="8" type="ORF">OLC1_LOCUS5398</name>
</gene>
<dbReference type="FunFam" id="2.20.25.80:FF:000003">
    <property type="entry name" value="WRKY transcription factor 57"/>
    <property type="match status" value="1"/>
</dbReference>
<name>A0AAV1CI33_OLDCO</name>
<dbReference type="PANTHER" id="PTHR31221">
    <property type="entry name" value="WRKY TRANSCRIPTION FACTOR PROTEIN 1-RELATED"/>
    <property type="match status" value="1"/>
</dbReference>
<dbReference type="GO" id="GO:0005634">
    <property type="term" value="C:nucleus"/>
    <property type="evidence" value="ECO:0007669"/>
    <property type="project" value="UniProtKB-SubCell"/>
</dbReference>
<organism evidence="8 9">
    <name type="scientific">Oldenlandia corymbosa var. corymbosa</name>
    <dbReference type="NCBI Taxonomy" id="529605"/>
    <lineage>
        <taxon>Eukaryota</taxon>
        <taxon>Viridiplantae</taxon>
        <taxon>Streptophyta</taxon>
        <taxon>Embryophyta</taxon>
        <taxon>Tracheophyta</taxon>
        <taxon>Spermatophyta</taxon>
        <taxon>Magnoliopsida</taxon>
        <taxon>eudicotyledons</taxon>
        <taxon>Gunneridae</taxon>
        <taxon>Pentapetalae</taxon>
        <taxon>asterids</taxon>
        <taxon>lamiids</taxon>
        <taxon>Gentianales</taxon>
        <taxon>Rubiaceae</taxon>
        <taxon>Rubioideae</taxon>
        <taxon>Spermacoceae</taxon>
        <taxon>Hedyotis-Oldenlandia complex</taxon>
        <taxon>Oldenlandia</taxon>
    </lineage>
</organism>
<feature type="region of interest" description="Disordered" evidence="6">
    <location>
        <begin position="1"/>
        <end position="22"/>
    </location>
</feature>
<dbReference type="Proteomes" id="UP001161247">
    <property type="component" value="Chromosome 2"/>
</dbReference>
<dbReference type="GO" id="GO:0003700">
    <property type="term" value="F:DNA-binding transcription factor activity"/>
    <property type="evidence" value="ECO:0007669"/>
    <property type="project" value="InterPro"/>
</dbReference>
<evidence type="ECO:0000256" key="6">
    <source>
        <dbReference type="SAM" id="MobiDB-lite"/>
    </source>
</evidence>
<dbReference type="Pfam" id="PF03106">
    <property type="entry name" value="WRKY"/>
    <property type="match status" value="1"/>
</dbReference>
<keyword evidence="2" id="KW-0805">Transcription regulation</keyword>
<dbReference type="PANTHER" id="PTHR31221:SF111">
    <property type="entry name" value="WRKY TRANSCRIPTION FACTOR 43-RELATED"/>
    <property type="match status" value="1"/>
</dbReference>
<comment type="subcellular location">
    <subcellularLocation>
        <location evidence="1">Nucleus</location>
    </subcellularLocation>
</comment>
<keyword evidence="4" id="KW-0804">Transcription</keyword>
<proteinExistence type="predicted"/>
<evidence type="ECO:0000313" key="9">
    <source>
        <dbReference type="Proteomes" id="UP001161247"/>
    </source>
</evidence>
<evidence type="ECO:0000259" key="7">
    <source>
        <dbReference type="SMART" id="SM00774"/>
    </source>
</evidence>
<evidence type="ECO:0000256" key="1">
    <source>
        <dbReference type="ARBA" id="ARBA00004123"/>
    </source>
</evidence>
<accession>A0AAV1CI33</accession>
<dbReference type="AlphaFoldDB" id="A0AAV1CI33"/>
<dbReference type="InterPro" id="IPR044810">
    <property type="entry name" value="WRKY_plant"/>
</dbReference>
<dbReference type="EMBL" id="OX459119">
    <property type="protein sequence ID" value="CAI9094172.1"/>
    <property type="molecule type" value="Genomic_DNA"/>
</dbReference>
<reference evidence="8" key="1">
    <citation type="submission" date="2023-03" db="EMBL/GenBank/DDBJ databases">
        <authorList>
            <person name="Julca I."/>
        </authorList>
    </citation>
    <scope>NUCLEOTIDE SEQUENCE</scope>
</reference>
<evidence type="ECO:0000313" key="8">
    <source>
        <dbReference type="EMBL" id="CAI9094172.1"/>
    </source>
</evidence>
<dbReference type="InterPro" id="IPR003657">
    <property type="entry name" value="WRKY_dom"/>
</dbReference>
<protein>
    <submittedName>
        <fullName evidence="8">OLC1v1029864C1</fullName>
    </submittedName>
</protein>
<feature type="compositionally biased region" description="Pro residues" evidence="6">
    <location>
        <begin position="10"/>
        <end position="22"/>
    </location>
</feature>
<dbReference type="InterPro" id="IPR036576">
    <property type="entry name" value="WRKY_dom_sf"/>
</dbReference>
<dbReference type="SMART" id="SM00774">
    <property type="entry name" value="WRKY"/>
    <property type="match status" value="1"/>
</dbReference>
<evidence type="ECO:0000256" key="2">
    <source>
        <dbReference type="ARBA" id="ARBA00023015"/>
    </source>
</evidence>